<gene>
    <name evidence="1" type="ORF">HER15_02780</name>
</gene>
<reference evidence="1" key="1">
    <citation type="submission" date="2020-04" db="EMBL/GenBank/DDBJ databases">
        <title>Tenacibaculum mesophilum bac2.</title>
        <authorList>
            <person name="Li M."/>
        </authorList>
    </citation>
    <scope>NUCLEOTIDE SEQUENCE</scope>
    <source>
        <strain evidence="1">Bac2</strain>
    </source>
</reference>
<evidence type="ECO:0000313" key="1">
    <source>
        <dbReference type="EMBL" id="UTD14460.1"/>
    </source>
</evidence>
<proteinExistence type="predicted"/>
<dbReference type="RefSeq" id="WP_253680271.1">
    <property type="nucleotide sequence ID" value="NZ_CP050861.1"/>
</dbReference>
<organism evidence="1 2">
    <name type="scientific">Tenacibaculum mesophilum</name>
    <dbReference type="NCBI Taxonomy" id="104268"/>
    <lineage>
        <taxon>Bacteria</taxon>
        <taxon>Pseudomonadati</taxon>
        <taxon>Bacteroidota</taxon>
        <taxon>Flavobacteriia</taxon>
        <taxon>Flavobacteriales</taxon>
        <taxon>Flavobacteriaceae</taxon>
        <taxon>Tenacibaculum</taxon>
    </lineage>
</organism>
<dbReference type="Proteomes" id="UP001056837">
    <property type="component" value="Chromosome"/>
</dbReference>
<evidence type="ECO:0000313" key="2">
    <source>
        <dbReference type="Proteomes" id="UP001056837"/>
    </source>
</evidence>
<dbReference type="EMBL" id="CP050861">
    <property type="protein sequence ID" value="UTD14460.1"/>
    <property type="molecule type" value="Genomic_DNA"/>
</dbReference>
<accession>A0AAE9SE48</accession>
<dbReference type="AlphaFoldDB" id="A0AAE9SE48"/>
<name>A0AAE9SE48_9FLAO</name>
<protein>
    <submittedName>
        <fullName evidence="1">Uncharacterized protein</fullName>
    </submittedName>
</protein>
<sequence>MRALVLTSMFCVYLLCRQILLIWLSLTIKIQIQTKSFGLAHVRKSADFLPALILAKTVVLNLMKKIGILICYCYVLQSCIPSFGTKKLIKKSEVEINSADINGIYSNTSDSNTELTLWRTLQLNSKKYNDTTDLESDIIKLELIKPNEIEISLTRDQKKLKSIRLNGKIKDKSFSLKRYRELIPFYPIYAKDYEAKAILSKSENELILVQGISNSGAILILGAGSEWVKTYKFEQIKN</sequence>